<feature type="compositionally biased region" description="Low complexity" evidence="1">
    <location>
        <begin position="313"/>
        <end position="325"/>
    </location>
</feature>
<dbReference type="Proteomes" id="UP001241169">
    <property type="component" value="Unassembled WGS sequence"/>
</dbReference>
<feature type="region of interest" description="Disordered" evidence="1">
    <location>
        <begin position="183"/>
        <end position="217"/>
    </location>
</feature>
<proteinExistence type="predicted"/>
<feature type="region of interest" description="Disordered" evidence="1">
    <location>
        <begin position="301"/>
        <end position="362"/>
    </location>
</feature>
<keyword evidence="3" id="KW-1185">Reference proteome</keyword>
<evidence type="ECO:0000313" key="2">
    <source>
        <dbReference type="EMBL" id="KAK1543185.1"/>
    </source>
</evidence>
<dbReference type="GeneID" id="85372003"/>
<dbReference type="EMBL" id="MOPA01000003">
    <property type="protein sequence ID" value="KAK1543185.1"/>
    <property type="molecule type" value="Genomic_DNA"/>
</dbReference>
<evidence type="ECO:0000256" key="1">
    <source>
        <dbReference type="SAM" id="MobiDB-lite"/>
    </source>
</evidence>
<protein>
    <submittedName>
        <fullName evidence="2">Uncharacterized protein</fullName>
    </submittedName>
</protein>
<dbReference type="RefSeq" id="XP_060352310.1">
    <property type="nucleotide sequence ID" value="XM_060488104.1"/>
</dbReference>
<evidence type="ECO:0000313" key="3">
    <source>
        <dbReference type="Proteomes" id="UP001241169"/>
    </source>
</evidence>
<organism evidence="2 3">
    <name type="scientific">Colletotrichum paranaense</name>
    <dbReference type="NCBI Taxonomy" id="1914294"/>
    <lineage>
        <taxon>Eukaryota</taxon>
        <taxon>Fungi</taxon>
        <taxon>Dikarya</taxon>
        <taxon>Ascomycota</taxon>
        <taxon>Pezizomycotina</taxon>
        <taxon>Sordariomycetes</taxon>
        <taxon>Hypocreomycetidae</taxon>
        <taxon>Glomerellales</taxon>
        <taxon>Glomerellaceae</taxon>
        <taxon>Colletotrichum</taxon>
        <taxon>Colletotrichum acutatum species complex</taxon>
    </lineage>
</organism>
<name>A0ABQ9SV30_9PEZI</name>
<reference evidence="2 3" key="1">
    <citation type="submission" date="2016-10" db="EMBL/GenBank/DDBJ databases">
        <title>The genome sequence of Colletotrichum fioriniae PJ7.</title>
        <authorList>
            <person name="Baroncelli R."/>
        </authorList>
    </citation>
    <scope>NUCLEOTIDE SEQUENCE [LARGE SCALE GENOMIC DNA]</scope>
    <source>
        <strain evidence="2 3">IMI 384185</strain>
    </source>
</reference>
<sequence length="362" mass="39557">MLSSKARTLLLPLDWTGTTQPPNLRQIRVGLFSLSQPKQPRHRVAAAPLDIATATHAQSTQHNGDKGSTRPLAGSTVYRRLSPLPAALWLVLVRPAMWFCWPHLVACIYQTRLDGITQWSPNRHLIAKGGHDSQNTLHAVATERHGQNNCAPALASASPDRLNIHLHMPEVWCVRAQGIRPPPHHAHLSSPRSDTNPVRDGIPEPLSPSTVHPITDPSLVKRSTSLTSFTPNPGSQLADRWIICASGPPICINRAAAAQPPKSDLKERQGAILQPRSFTASLPTLKSTSTRPRGVALVTSNNHHAKLPRQPFLLLQKKSTQTTTQHRSHLRPLQKQDDSRMMVPDDGQATGSVPALAQHSTA</sequence>
<comment type="caution">
    <text evidence="2">The sequence shown here is derived from an EMBL/GenBank/DDBJ whole genome shotgun (WGS) entry which is preliminary data.</text>
</comment>
<accession>A0ABQ9SV30</accession>
<gene>
    <name evidence="2" type="ORF">CPAR01_03818</name>
</gene>